<keyword evidence="1" id="KW-1133">Transmembrane helix</keyword>
<dbReference type="Proteomes" id="UP000838878">
    <property type="component" value="Chromosome 11"/>
</dbReference>
<protein>
    <submittedName>
        <fullName evidence="2">Uncharacterized protein</fullName>
    </submittedName>
</protein>
<evidence type="ECO:0000256" key="1">
    <source>
        <dbReference type="SAM" id="Phobius"/>
    </source>
</evidence>
<name>A0A8J9UCT3_9NEOP</name>
<feature type="non-terminal residue" evidence="2">
    <location>
        <position position="97"/>
    </location>
</feature>
<organism evidence="2 3">
    <name type="scientific">Brenthis ino</name>
    <name type="common">lesser marbled fritillary</name>
    <dbReference type="NCBI Taxonomy" id="405034"/>
    <lineage>
        <taxon>Eukaryota</taxon>
        <taxon>Metazoa</taxon>
        <taxon>Ecdysozoa</taxon>
        <taxon>Arthropoda</taxon>
        <taxon>Hexapoda</taxon>
        <taxon>Insecta</taxon>
        <taxon>Pterygota</taxon>
        <taxon>Neoptera</taxon>
        <taxon>Endopterygota</taxon>
        <taxon>Lepidoptera</taxon>
        <taxon>Glossata</taxon>
        <taxon>Ditrysia</taxon>
        <taxon>Papilionoidea</taxon>
        <taxon>Nymphalidae</taxon>
        <taxon>Heliconiinae</taxon>
        <taxon>Argynnini</taxon>
        <taxon>Brenthis</taxon>
    </lineage>
</organism>
<accession>A0A8J9UCT3</accession>
<keyword evidence="1" id="KW-0812">Transmembrane</keyword>
<feature type="transmembrane region" description="Helical" evidence="1">
    <location>
        <begin position="39"/>
        <end position="57"/>
    </location>
</feature>
<dbReference type="EMBL" id="OV170231">
    <property type="protein sequence ID" value="CAH0717109.1"/>
    <property type="molecule type" value="Genomic_DNA"/>
</dbReference>
<evidence type="ECO:0000313" key="3">
    <source>
        <dbReference type="Proteomes" id="UP000838878"/>
    </source>
</evidence>
<evidence type="ECO:0000313" key="2">
    <source>
        <dbReference type="EMBL" id="CAH0717109.1"/>
    </source>
</evidence>
<keyword evidence="1" id="KW-0472">Membrane</keyword>
<dbReference type="OrthoDB" id="7453725at2759"/>
<proteinExistence type="predicted"/>
<sequence length="97" mass="11061">MGKQQSKEVKEEITIAQNGAGNEAYATTKHTETIFRIELYLVFITLCILGIIGYFIWKNCKTNYGRYMLRELQDLAITPYRISDQGPNSPVTQQAIV</sequence>
<keyword evidence="3" id="KW-1185">Reference proteome</keyword>
<gene>
    <name evidence="2" type="ORF">BINO364_LOCUS3750</name>
</gene>
<dbReference type="AlphaFoldDB" id="A0A8J9UCT3"/>
<reference evidence="2" key="1">
    <citation type="submission" date="2021-12" db="EMBL/GenBank/DDBJ databases">
        <authorList>
            <person name="Martin H S."/>
        </authorList>
    </citation>
    <scope>NUCLEOTIDE SEQUENCE</scope>
</reference>